<keyword evidence="8" id="KW-0460">Magnesium</keyword>
<dbReference type="SUPFAM" id="SSF81301">
    <property type="entry name" value="Nucleotidyltransferase"/>
    <property type="match status" value="1"/>
</dbReference>
<comment type="cofactor">
    <cofactor evidence="1">
        <name>Mg(2+)</name>
        <dbReference type="ChEBI" id="CHEBI:18420"/>
    </cofactor>
</comment>
<dbReference type="InterPro" id="IPR002934">
    <property type="entry name" value="Polymerase_NTP_transf_dom"/>
</dbReference>
<evidence type="ECO:0000256" key="3">
    <source>
        <dbReference type="ARBA" id="ARBA00022679"/>
    </source>
</evidence>
<evidence type="ECO:0000313" key="12">
    <source>
        <dbReference type="Proteomes" id="UP000605201"/>
    </source>
</evidence>
<accession>A0A8J6TKH5</accession>
<dbReference type="PANTHER" id="PTHR33571">
    <property type="entry name" value="SSL8005 PROTEIN"/>
    <property type="match status" value="1"/>
</dbReference>
<keyword evidence="4" id="KW-0548">Nucleotidyltransferase</keyword>
<keyword evidence="5" id="KW-0479">Metal-binding</keyword>
<comment type="similarity">
    <text evidence="9">Belongs to the MntA antitoxin family.</text>
</comment>
<evidence type="ECO:0000313" key="11">
    <source>
        <dbReference type="EMBL" id="MBC8430371.1"/>
    </source>
</evidence>
<dbReference type="PANTHER" id="PTHR33571:SF12">
    <property type="entry name" value="BSL3053 PROTEIN"/>
    <property type="match status" value="1"/>
</dbReference>
<keyword evidence="2" id="KW-1277">Toxin-antitoxin system</keyword>
<keyword evidence="7" id="KW-0067">ATP-binding</keyword>
<proteinExistence type="inferred from homology"/>
<reference evidence="11 12" key="1">
    <citation type="submission" date="2020-08" db="EMBL/GenBank/DDBJ databases">
        <title>Bridging the membrane lipid divide: bacteria of the FCB group superphylum have the potential to synthesize archaeal ether lipids.</title>
        <authorList>
            <person name="Villanueva L."/>
            <person name="Von Meijenfeldt F.A.B."/>
            <person name="Westbye A.B."/>
            <person name="Yadav S."/>
            <person name="Hopmans E.C."/>
            <person name="Dutilh B.E."/>
            <person name="Sinninghe Damste J.S."/>
        </authorList>
    </citation>
    <scope>NUCLEOTIDE SEQUENCE [LARGE SCALE GENOMIC DNA]</scope>
    <source>
        <strain evidence="11">NIOZ-UU17</strain>
    </source>
</reference>
<evidence type="ECO:0000256" key="4">
    <source>
        <dbReference type="ARBA" id="ARBA00022695"/>
    </source>
</evidence>
<keyword evidence="3" id="KW-0808">Transferase</keyword>
<dbReference type="GO" id="GO:0016779">
    <property type="term" value="F:nucleotidyltransferase activity"/>
    <property type="evidence" value="ECO:0007669"/>
    <property type="project" value="UniProtKB-KW"/>
</dbReference>
<evidence type="ECO:0000256" key="6">
    <source>
        <dbReference type="ARBA" id="ARBA00022741"/>
    </source>
</evidence>
<sequence length="97" mass="10806">MSRQEIIDKLKAHKEELRRLGVASLAVFGSAARDETVPGSDIDLLIEFDRAVGVFHFFTVKHRLEEILGVSEIDMVQRGALHPALRDLILAEAVNVD</sequence>
<comment type="caution">
    <text evidence="11">The sequence shown here is derived from an EMBL/GenBank/DDBJ whole genome shotgun (WGS) entry which is preliminary data.</text>
</comment>
<name>A0A8J6TKH5_9BACT</name>
<evidence type="ECO:0000256" key="9">
    <source>
        <dbReference type="ARBA" id="ARBA00038276"/>
    </source>
</evidence>
<evidence type="ECO:0000256" key="8">
    <source>
        <dbReference type="ARBA" id="ARBA00022842"/>
    </source>
</evidence>
<feature type="domain" description="Polymerase nucleotidyl transferase" evidence="10">
    <location>
        <begin position="11"/>
        <end position="86"/>
    </location>
</feature>
<evidence type="ECO:0000256" key="1">
    <source>
        <dbReference type="ARBA" id="ARBA00001946"/>
    </source>
</evidence>
<dbReference type="Gene3D" id="3.30.460.10">
    <property type="entry name" value="Beta Polymerase, domain 2"/>
    <property type="match status" value="1"/>
</dbReference>
<organism evidence="11 12">
    <name type="scientific">Candidatus Desulfatibia vada</name>
    <dbReference type="NCBI Taxonomy" id="2841696"/>
    <lineage>
        <taxon>Bacteria</taxon>
        <taxon>Pseudomonadati</taxon>
        <taxon>Thermodesulfobacteriota</taxon>
        <taxon>Desulfobacteria</taxon>
        <taxon>Desulfobacterales</taxon>
        <taxon>Desulfobacterales incertae sedis</taxon>
        <taxon>Candidatus Desulfatibia</taxon>
    </lineage>
</organism>
<evidence type="ECO:0000256" key="5">
    <source>
        <dbReference type="ARBA" id="ARBA00022723"/>
    </source>
</evidence>
<dbReference type="AlphaFoldDB" id="A0A8J6TKH5"/>
<protein>
    <submittedName>
        <fullName evidence="11">Nucleotidyltransferase family protein</fullName>
    </submittedName>
</protein>
<dbReference type="Proteomes" id="UP000605201">
    <property type="component" value="Unassembled WGS sequence"/>
</dbReference>
<dbReference type="EMBL" id="JACNIG010000029">
    <property type="protein sequence ID" value="MBC8430371.1"/>
    <property type="molecule type" value="Genomic_DNA"/>
</dbReference>
<keyword evidence="6" id="KW-0547">Nucleotide-binding</keyword>
<dbReference type="GO" id="GO:0005524">
    <property type="term" value="F:ATP binding"/>
    <property type="evidence" value="ECO:0007669"/>
    <property type="project" value="UniProtKB-KW"/>
</dbReference>
<dbReference type="InterPro" id="IPR052038">
    <property type="entry name" value="Type-VII_TA_antitoxin"/>
</dbReference>
<dbReference type="CDD" id="cd05403">
    <property type="entry name" value="NT_KNTase_like"/>
    <property type="match status" value="1"/>
</dbReference>
<gene>
    <name evidence="11" type="ORF">H8D96_00475</name>
</gene>
<dbReference type="InterPro" id="IPR043519">
    <property type="entry name" value="NT_sf"/>
</dbReference>
<dbReference type="Pfam" id="PF01909">
    <property type="entry name" value="NTP_transf_2"/>
    <property type="match status" value="1"/>
</dbReference>
<evidence type="ECO:0000256" key="2">
    <source>
        <dbReference type="ARBA" id="ARBA00022649"/>
    </source>
</evidence>
<evidence type="ECO:0000256" key="7">
    <source>
        <dbReference type="ARBA" id="ARBA00022840"/>
    </source>
</evidence>
<evidence type="ECO:0000259" key="10">
    <source>
        <dbReference type="Pfam" id="PF01909"/>
    </source>
</evidence>
<dbReference type="GO" id="GO:0046872">
    <property type="term" value="F:metal ion binding"/>
    <property type="evidence" value="ECO:0007669"/>
    <property type="project" value="UniProtKB-KW"/>
</dbReference>